<keyword evidence="6 7" id="KW-0472">Membrane</keyword>
<dbReference type="RefSeq" id="WP_150207015.1">
    <property type="nucleotide sequence ID" value="NZ_CP029190.1"/>
</dbReference>
<dbReference type="PROSITE" id="PS50928">
    <property type="entry name" value="ABC_TM1"/>
    <property type="match status" value="1"/>
</dbReference>
<dbReference type="OrthoDB" id="4543034at2"/>
<feature type="transmembrane region" description="Helical" evidence="7">
    <location>
        <begin position="103"/>
        <end position="126"/>
    </location>
</feature>
<feature type="domain" description="ABC transmembrane type-1" evidence="9">
    <location>
        <begin position="67"/>
        <end position="259"/>
    </location>
</feature>
<gene>
    <name evidence="10" type="ORF">DEJ50_08765</name>
</gene>
<keyword evidence="4 7" id="KW-0812">Transmembrane</keyword>
<evidence type="ECO:0000256" key="4">
    <source>
        <dbReference type="ARBA" id="ARBA00022692"/>
    </source>
</evidence>
<dbReference type="InterPro" id="IPR000515">
    <property type="entry name" value="MetI-like"/>
</dbReference>
<evidence type="ECO:0000313" key="10">
    <source>
        <dbReference type="EMBL" id="QES47890.1"/>
    </source>
</evidence>
<organism evidence="10 11">
    <name type="scientific">Streptomyces venezuelae</name>
    <dbReference type="NCBI Taxonomy" id="54571"/>
    <lineage>
        <taxon>Bacteria</taxon>
        <taxon>Bacillati</taxon>
        <taxon>Actinomycetota</taxon>
        <taxon>Actinomycetes</taxon>
        <taxon>Kitasatosporales</taxon>
        <taxon>Streptomycetaceae</taxon>
        <taxon>Streptomyces</taxon>
    </lineage>
</organism>
<dbReference type="InterPro" id="IPR010065">
    <property type="entry name" value="AA_ABC_transptr_permease_3TM"/>
</dbReference>
<sequence length="310" mass="32720">MSSVLYDTPGPKAKARNIIYTAVFLVLLALAGWWVIGTLADKNQLEADKWTPFLEGKVWTTFLLPGLGETIKAGLIAMVIALPLGALFGIGRLSDHAWVRVPVGAVVEFFRAMPVLILMVFGSALFVKFTDIDSEIRPLYACVTGLVLYNASVIAEIVRAGILSLPKGQGEAAKALGLRKSQIMAHVLIPQAVAAMLPALISQLVVILKDTAIAGAVLGLGELLSMNRQISANYSNTIPTLVVIALLYVVLNFALTGFASWLERRLRQQKKKSGGTAAPAVTVTDKAGGDGGATAAIPAQGDGSDVVSKD</sequence>
<evidence type="ECO:0000256" key="8">
    <source>
        <dbReference type="SAM" id="MobiDB-lite"/>
    </source>
</evidence>
<dbReference type="Gene3D" id="1.10.3720.10">
    <property type="entry name" value="MetI-like"/>
    <property type="match status" value="1"/>
</dbReference>
<reference evidence="10 11" key="1">
    <citation type="submission" date="2018-05" db="EMBL/GenBank/DDBJ databases">
        <title>Streptomyces venezuelae.</title>
        <authorList>
            <person name="Kim W."/>
            <person name="Lee N."/>
            <person name="Cho B.-K."/>
        </authorList>
    </citation>
    <scope>NUCLEOTIDE SEQUENCE [LARGE SCALE GENOMIC DNA]</scope>
    <source>
        <strain evidence="10 11">ATCC 21782</strain>
    </source>
</reference>
<feature type="transmembrane region" description="Helical" evidence="7">
    <location>
        <begin position="183"/>
        <end position="208"/>
    </location>
</feature>
<evidence type="ECO:0000256" key="1">
    <source>
        <dbReference type="ARBA" id="ARBA00004651"/>
    </source>
</evidence>
<feature type="transmembrane region" description="Helical" evidence="7">
    <location>
        <begin position="241"/>
        <end position="262"/>
    </location>
</feature>
<dbReference type="Pfam" id="PF00528">
    <property type="entry name" value="BPD_transp_1"/>
    <property type="match status" value="1"/>
</dbReference>
<evidence type="ECO:0000256" key="5">
    <source>
        <dbReference type="ARBA" id="ARBA00022989"/>
    </source>
</evidence>
<dbReference type="Proteomes" id="UP000325211">
    <property type="component" value="Chromosome"/>
</dbReference>
<dbReference type="AlphaFoldDB" id="A0A5P2D036"/>
<dbReference type="EMBL" id="CP029190">
    <property type="protein sequence ID" value="QES47890.1"/>
    <property type="molecule type" value="Genomic_DNA"/>
</dbReference>
<dbReference type="NCBIfam" id="TIGR01726">
    <property type="entry name" value="HEQRo_perm_3TM"/>
    <property type="match status" value="1"/>
</dbReference>
<evidence type="ECO:0000259" key="9">
    <source>
        <dbReference type="PROSITE" id="PS50928"/>
    </source>
</evidence>
<evidence type="ECO:0000256" key="2">
    <source>
        <dbReference type="ARBA" id="ARBA00022448"/>
    </source>
</evidence>
<dbReference type="GO" id="GO:0043190">
    <property type="term" value="C:ATP-binding cassette (ABC) transporter complex"/>
    <property type="evidence" value="ECO:0007669"/>
    <property type="project" value="InterPro"/>
</dbReference>
<dbReference type="InterPro" id="IPR035906">
    <property type="entry name" value="MetI-like_sf"/>
</dbReference>
<name>A0A5P2D036_STRVZ</name>
<keyword evidence="5 7" id="KW-1133">Transmembrane helix</keyword>
<keyword evidence="3" id="KW-1003">Cell membrane</keyword>
<accession>A0A5P2D036</accession>
<dbReference type="GO" id="GO:0006865">
    <property type="term" value="P:amino acid transport"/>
    <property type="evidence" value="ECO:0007669"/>
    <property type="project" value="TreeGrafter"/>
</dbReference>
<evidence type="ECO:0000313" key="11">
    <source>
        <dbReference type="Proteomes" id="UP000325211"/>
    </source>
</evidence>
<keyword evidence="2 7" id="KW-0813">Transport</keyword>
<protein>
    <submittedName>
        <fullName evidence="10">Amino acid ABC transporter permease</fullName>
    </submittedName>
</protein>
<comment type="subcellular location">
    <subcellularLocation>
        <location evidence="1 7">Cell membrane</location>
        <topology evidence="1 7">Multi-pass membrane protein</topology>
    </subcellularLocation>
</comment>
<proteinExistence type="inferred from homology"/>
<dbReference type="SUPFAM" id="SSF161098">
    <property type="entry name" value="MetI-like"/>
    <property type="match status" value="1"/>
</dbReference>
<comment type="similarity">
    <text evidence="7">Belongs to the binding-protein-dependent transport system permease family.</text>
</comment>
<dbReference type="InterPro" id="IPR043429">
    <property type="entry name" value="ArtM/GltK/GlnP/TcyL/YhdX-like"/>
</dbReference>
<dbReference type="GO" id="GO:0022857">
    <property type="term" value="F:transmembrane transporter activity"/>
    <property type="evidence" value="ECO:0007669"/>
    <property type="project" value="InterPro"/>
</dbReference>
<evidence type="ECO:0000256" key="6">
    <source>
        <dbReference type="ARBA" id="ARBA00023136"/>
    </source>
</evidence>
<feature type="transmembrane region" description="Helical" evidence="7">
    <location>
        <begin position="71"/>
        <end position="91"/>
    </location>
</feature>
<dbReference type="PANTHER" id="PTHR30614:SF21">
    <property type="entry name" value="AMINO ACID ABC TRANSPORTER PERMEASE"/>
    <property type="match status" value="1"/>
</dbReference>
<evidence type="ECO:0000256" key="7">
    <source>
        <dbReference type="RuleBase" id="RU363032"/>
    </source>
</evidence>
<dbReference type="PANTHER" id="PTHR30614">
    <property type="entry name" value="MEMBRANE COMPONENT OF AMINO ACID ABC TRANSPORTER"/>
    <property type="match status" value="1"/>
</dbReference>
<dbReference type="CDD" id="cd06261">
    <property type="entry name" value="TM_PBP2"/>
    <property type="match status" value="1"/>
</dbReference>
<feature type="region of interest" description="Disordered" evidence="8">
    <location>
        <begin position="272"/>
        <end position="310"/>
    </location>
</feature>
<feature type="transmembrane region" description="Helical" evidence="7">
    <location>
        <begin position="18"/>
        <end position="36"/>
    </location>
</feature>
<evidence type="ECO:0000256" key="3">
    <source>
        <dbReference type="ARBA" id="ARBA00022475"/>
    </source>
</evidence>